<evidence type="ECO:0000256" key="3">
    <source>
        <dbReference type="ARBA" id="ARBA00023140"/>
    </source>
</evidence>
<evidence type="ECO:0000313" key="6">
    <source>
        <dbReference type="Proteomes" id="UP000242317"/>
    </source>
</evidence>
<evidence type="ECO:0000256" key="2">
    <source>
        <dbReference type="ARBA" id="ARBA00005254"/>
    </source>
</evidence>
<dbReference type="CDD" id="cd06558">
    <property type="entry name" value="crotonase-like"/>
    <property type="match status" value="1"/>
</dbReference>
<dbReference type="OrthoDB" id="9797151at2"/>
<dbReference type="InterPro" id="IPR029045">
    <property type="entry name" value="ClpP/crotonase-like_dom_sf"/>
</dbReference>
<gene>
    <name evidence="5" type="ORF">SAMN05421749_103247</name>
</gene>
<dbReference type="Pfam" id="PF00378">
    <property type="entry name" value="ECH_1"/>
    <property type="match status" value="1"/>
</dbReference>
<dbReference type="InterPro" id="IPR014748">
    <property type="entry name" value="Enoyl-CoA_hydra_C"/>
</dbReference>
<keyword evidence="3" id="KW-0576">Peroxisome</keyword>
<accession>A0A1G6J6N3</accession>
<dbReference type="InterPro" id="IPR001753">
    <property type="entry name" value="Enoyl-CoA_hydra/iso"/>
</dbReference>
<evidence type="ECO:0000256" key="4">
    <source>
        <dbReference type="ARBA" id="ARBA00023235"/>
    </source>
</evidence>
<reference evidence="6" key="1">
    <citation type="submission" date="2016-09" db="EMBL/GenBank/DDBJ databases">
        <authorList>
            <person name="Varghese N."/>
            <person name="Submissions S."/>
        </authorList>
    </citation>
    <scope>NUCLEOTIDE SEQUENCE [LARGE SCALE GENOMIC DNA]</scope>
    <source>
        <strain evidence="6">ANC 3699</strain>
    </source>
</reference>
<dbReference type="EMBL" id="FMYK01000003">
    <property type="protein sequence ID" value="SDC13985.1"/>
    <property type="molecule type" value="Genomic_DNA"/>
</dbReference>
<dbReference type="Gene3D" id="3.90.226.10">
    <property type="entry name" value="2-enoyl-CoA Hydratase, Chain A, domain 1"/>
    <property type="match status" value="1"/>
</dbReference>
<dbReference type="PANTHER" id="PTHR43684:SF1">
    <property type="entry name" value="ENOYL-COA DELTA ISOMERASE 2"/>
    <property type="match status" value="1"/>
</dbReference>
<protein>
    <submittedName>
        <fullName evidence="5">Enoyl-CoA hydratase/carnithine racemase</fullName>
    </submittedName>
</protein>
<comment type="similarity">
    <text evidence="2">Belongs to the enoyl-CoA hydratase/isomerase family.</text>
</comment>
<keyword evidence="6" id="KW-1185">Reference proteome</keyword>
<name>A0A1G6J6N3_9GAMM</name>
<comment type="subcellular location">
    <subcellularLocation>
        <location evidence="1">Peroxisome</location>
    </subcellularLocation>
</comment>
<evidence type="ECO:0000256" key="1">
    <source>
        <dbReference type="ARBA" id="ARBA00004275"/>
    </source>
</evidence>
<organism evidence="5 6">
    <name type="scientific">Acinetobacter marinus</name>
    <dbReference type="NCBI Taxonomy" id="281375"/>
    <lineage>
        <taxon>Bacteria</taxon>
        <taxon>Pseudomonadati</taxon>
        <taxon>Pseudomonadota</taxon>
        <taxon>Gammaproteobacteria</taxon>
        <taxon>Moraxellales</taxon>
        <taxon>Moraxellaceae</taxon>
        <taxon>Acinetobacter</taxon>
    </lineage>
</organism>
<proteinExistence type="inferred from homology"/>
<dbReference type="RefSeq" id="WP_092618067.1">
    <property type="nucleotide sequence ID" value="NZ_FMYK01000003.1"/>
</dbReference>
<dbReference type="PANTHER" id="PTHR43684">
    <property type="match status" value="1"/>
</dbReference>
<evidence type="ECO:0000313" key="5">
    <source>
        <dbReference type="EMBL" id="SDC13985.1"/>
    </source>
</evidence>
<dbReference type="InterPro" id="IPR051053">
    <property type="entry name" value="ECH/Chromodomain_protein"/>
</dbReference>
<dbReference type="Proteomes" id="UP000242317">
    <property type="component" value="Unassembled WGS sequence"/>
</dbReference>
<dbReference type="SUPFAM" id="SSF52096">
    <property type="entry name" value="ClpP/crotonase"/>
    <property type="match status" value="1"/>
</dbReference>
<keyword evidence="4" id="KW-0413">Isomerase</keyword>
<sequence>MSLDCLNNSNPHLKAELANGILTLAIDRPEAKNALYSDLYIEIEQALYQADASNDVRIVILRGANNDFSAGNDMQDFAASLKKNISPAGDGAPFLLLKSAAKFSKPLIVGVKGVAIGIGVTILLHADFVYTDTSAVFQIPFVSLGLSPEGAASKLLQQRAGYLLAADLLMSARKFNAETAFDAKLVTQIVDDPYAQAAQMAEHLNQLPLASLKQSKALMKADKDDIVAWIDHEAEIFMQRVKSPEMVEALTAFKEKRKADFSKFN</sequence>
<dbReference type="GO" id="GO:0004165">
    <property type="term" value="F:delta(3)-delta(2)-enoyl-CoA isomerase activity"/>
    <property type="evidence" value="ECO:0007669"/>
    <property type="project" value="UniProtKB-ARBA"/>
</dbReference>
<dbReference type="Gene3D" id="1.10.12.10">
    <property type="entry name" value="Lyase 2-enoyl-coa Hydratase, Chain A, domain 2"/>
    <property type="match status" value="1"/>
</dbReference>
<dbReference type="AlphaFoldDB" id="A0A1G6J6N3"/>